<dbReference type="InterPro" id="IPR045584">
    <property type="entry name" value="Pilin-like"/>
</dbReference>
<evidence type="ECO:0000256" key="3">
    <source>
        <dbReference type="ARBA" id="ARBA00022475"/>
    </source>
</evidence>
<evidence type="ECO:0000256" key="7">
    <source>
        <dbReference type="ARBA" id="ARBA00022989"/>
    </source>
</evidence>
<dbReference type="InterPro" id="IPR012902">
    <property type="entry name" value="N_methyl_site"/>
</dbReference>
<dbReference type="Pfam" id="PF02501">
    <property type="entry name" value="T2SSI"/>
    <property type="match status" value="1"/>
</dbReference>
<keyword evidence="4 9" id="KW-0488">Methylation</keyword>
<dbReference type="NCBIfam" id="TIGR02532">
    <property type="entry name" value="IV_pilin_GFxxxE"/>
    <property type="match status" value="1"/>
</dbReference>
<keyword evidence="3" id="KW-1003">Cell membrane</keyword>
<proteinExistence type="inferred from homology"/>
<dbReference type="Gene3D" id="3.30.1300.30">
    <property type="entry name" value="GSPII I/J protein-like"/>
    <property type="match status" value="1"/>
</dbReference>
<evidence type="ECO:0000256" key="9">
    <source>
        <dbReference type="RuleBase" id="RU368030"/>
    </source>
</evidence>
<sequence length="129" mass="14064">MSPALKVDLPQQQGLTLIEVLVALLILAVLAASSTQVVSQAIDLRLEAEQRAVAHLCAASLLVEQQLATEWPDLGTQEGEQPQGHFICYWRIEVQGTPAPRLRRLDIEVGMEAARTRTLARVSGFVGQP</sequence>
<keyword evidence="12" id="KW-1185">Reference proteome</keyword>
<keyword evidence="5 9" id="KW-0997">Cell inner membrane</keyword>
<name>A0ABW8PYA2_9GAMM</name>
<keyword evidence="7" id="KW-1133">Transmembrane helix</keyword>
<evidence type="ECO:0000313" key="12">
    <source>
        <dbReference type="Proteomes" id="UP001621714"/>
    </source>
</evidence>
<evidence type="ECO:0000256" key="4">
    <source>
        <dbReference type="ARBA" id="ARBA00022481"/>
    </source>
</evidence>
<dbReference type="PANTHER" id="PTHR38779">
    <property type="entry name" value="TYPE II SECRETION SYSTEM PROTEIN I-RELATED"/>
    <property type="match status" value="1"/>
</dbReference>
<keyword evidence="6" id="KW-0812">Transmembrane</keyword>
<evidence type="ECO:0000256" key="2">
    <source>
        <dbReference type="ARBA" id="ARBA00008358"/>
    </source>
</evidence>
<organism evidence="11 12">
    <name type="scientific">Marinospirillum alkalitolerans</name>
    <dbReference type="NCBI Taxonomy" id="3123374"/>
    <lineage>
        <taxon>Bacteria</taxon>
        <taxon>Pseudomonadati</taxon>
        <taxon>Pseudomonadota</taxon>
        <taxon>Gammaproteobacteria</taxon>
        <taxon>Oceanospirillales</taxon>
        <taxon>Oceanospirillaceae</taxon>
        <taxon>Marinospirillum</taxon>
    </lineage>
</organism>
<evidence type="ECO:0000256" key="6">
    <source>
        <dbReference type="ARBA" id="ARBA00022692"/>
    </source>
</evidence>
<gene>
    <name evidence="11" type="primary">gspI</name>
    <name evidence="11" type="ORF">V6U78_09400</name>
</gene>
<dbReference type="SUPFAM" id="SSF54523">
    <property type="entry name" value="Pili subunits"/>
    <property type="match status" value="1"/>
</dbReference>
<comment type="caution">
    <text evidence="11">The sequence shown here is derived from an EMBL/GenBank/DDBJ whole genome shotgun (WGS) entry which is preliminary data.</text>
</comment>
<dbReference type="PANTHER" id="PTHR38779:SF2">
    <property type="entry name" value="TYPE II SECRETION SYSTEM PROTEIN I-RELATED"/>
    <property type="match status" value="1"/>
</dbReference>
<reference evidence="11 12" key="1">
    <citation type="submission" date="2024-02" db="EMBL/GenBank/DDBJ databases">
        <title>Marinospirillum sp. MEB 164 isolated from Lonar lake sediment.</title>
        <authorList>
            <person name="Joshi A."/>
            <person name="Thite S."/>
        </authorList>
    </citation>
    <scope>NUCLEOTIDE SEQUENCE [LARGE SCALE GENOMIC DNA]</scope>
    <source>
        <strain evidence="11 12">MEB164</strain>
    </source>
</reference>
<evidence type="ECO:0000256" key="5">
    <source>
        <dbReference type="ARBA" id="ARBA00022519"/>
    </source>
</evidence>
<dbReference type="Pfam" id="PF07963">
    <property type="entry name" value="N_methyl"/>
    <property type="match status" value="1"/>
</dbReference>
<dbReference type="NCBIfam" id="TIGR01707">
    <property type="entry name" value="gspI"/>
    <property type="match status" value="1"/>
</dbReference>
<evidence type="ECO:0000256" key="1">
    <source>
        <dbReference type="ARBA" id="ARBA00004377"/>
    </source>
</evidence>
<comment type="subunit">
    <text evidence="9">Type II secretion is composed of four main components: the outer membrane complex, the inner membrane complex, the cytoplasmic secretion ATPase and the periplasm-spanning pseudopilus.</text>
</comment>
<dbReference type="RefSeq" id="WP_405339760.1">
    <property type="nucleotide sequence ID" value="NZ_JBANFI010000005.1"/>
</dbReference>
<feature type="domain" description="Type II secretion system protein GspI C-terminal" evidence="10">
    <location>
        <begin position="49"/>
        <end position="126"/>
    </location>
</feature>
<comment type="subcellular location">
    <subcellularLocation>
        <location evidence="1 9">Cell inner membrane</location>
        <topology evidence="1 9">Single-pass membrane protein</topology>
    </subcellularLocation>
</comment>
<comment type="similarity">
    <text evidence="2 9">Belongs to the GSP I family.</text>
</comment>
<dbReference type="InterPro" id="IPR003413">
    <property type="entry name" value="T2SS_GspI_C"/>
</dbReference>
<dbReference type="InterPro" id="IPR010052">
    <property type="entry name" value="T2SS_protein-GspI"/>
</dbReference>
<keyword evidence="8" id="KW-0472">Membrane</keyword>
<dbReference type="Proteomes" id="UP001621714">
    <property type="component" value="Unassembled WGS sequence"/>
</dbReference>
<protein>
    <recommendedName>
        <fullName evidence="9">Type II secretion system protein I</fullName>
        <shortName evidence="9">T2SS minor pseudopilin I</shortName>
    </recommendedName>
</protein>
<comment type="function">
    <text evidence="9">Component of the type II secretion system required for the energy-dependent secretion of extracellular factors such as proteases and toxins from the periplasm.</text>
</comment>
<evidence type="ECO:0000256" key="8">
    <source>
        <dbReference type="ARBA" id="ARBA00023136"/>
    </source>
</evidence>
<evidence type="ECO:0000259" key="10">
    <source>
        <dbReference type="Pfam" id="PF02501"/>
    </source>
</evidence>
<dbReference type="EMBL" id="JBANFI010000005">
    <property type="protein sequence ID" value="MFK7161249.1"/>
    <property type="molecule type" value="Genomic_DNA"/>
</dbReference>
<accession>A0ABW8PYA2</accession>
<evidence type="ECO:0000313" key="11">
    <source>
        <dbReference type="EMBL" id="MFK7161249.1"/>
    </source>
</evidence>
<comment type="PTM">
    <text evidence="9">Cleaved by prepilin peptidase.</text>
</comment>